<evidence type="ECO:0000259" key="10">
    <source>
        <dbReference type="PROSITE" id="PS50885"/>
    </source>
</evidence>
<keyword evidence="12" id="KW-1185">Reference proteome</keyword>
<feature type="domain" description="HAMP" evidence="10">
    <location>
        <begin position="305"/>
        <end position="357"/>
    </location>
</feature>
<dbReference type="Proteomes" id="UP000247922">
    <property type="component" value="Unassembled WGS sequence"/>
</dbReference>
<dbReference type="Gene3D" id="1.10.287.950">
    <property type="entry name" value="Methyl-accepting chemotaxis protein"/>
    <property type="match status" value="1"/>
</dbReference>
<dbReference type="Pfam" id="PF00015">
    <property type="entry name" value="MCPsignal"/>
    <property type="match status" value="1"/>
</dbReference>
<dbReference type="GO" id="GO:0007165">
    <property type="term" value="P:signal transduction"/>
    <property type="evidence" value="ECO:0007669"/>
    <property type="project" value="UniProtKB-KW"/>
</dbReference>
<keyword evidence="3 8" id="KW-0472">Membrane</keyword>
<keyword evidence="4 6" id="KW-0807">Transducer</keyword>
<dbReference type="CDD" id="cd06225">
    <property type="entry name" value="HAMP"/>
    <property type="match status" value="1"/>
</dbReference>
<feature type="domain" description="Methyl-accepting transducer" evidence="9">
    <location>
        <begin position="376"/>
        <end position="626"/>
    </location>
</feature>
<keyword evidence="8" id="KW-1133">Transmembrane helix</keyword>
<dbReference type="PROSITE" id="PS50885">
    <property type="entry name" value="HAMP"/>
    <property type="match status" value="1"/>
</dbReference>
<comment type="subcellular location">
    <subcellularLocation>
        <location evidence="1">Cell membrane</location>
    </subcellularLocation>
</comment>
<evidence type="ECO:0000256" key="4">
    <source>
        <dbReference type="ARBA" id="ARBA00023224"/>
    </source>
</evidence>
<reference evidence="11 12" key="1">
    <citation type="submission" date="2018-05" db="EMBL/GenBank/DDBJ databases">
        <title>Genomic Encyclopedia of Type Strains, Phase IV (KMG-IV): sequencing the most valuable type-strain genomes for metagenomic binning, comparative biology and taxonomic classification.</title>
        <authorList>
            <person name="Goeker M."/>
        </authorList>
    </citation>
    <scope>NUCLEOTIDE SEQUENCE [LARGE SCALE GENOMIC DNA]</scope>
    <source>
        <strain evidence="11 12">DSM 22440</strain>
    </source>
</reference>
<dbReference type="SMART" id="SM00283">
    <property type="entry name" value="MA"/>
    <property type="match status" value="1"/>
</dbReference>
<accession>A0A2V3WEV4</accession>
<keyword evidence="8" id="KW-0812">Transmembrane</keyword>
<dbReference type="OrthoDB" id="9760371at2"/>
<evidence type="ECO:0000256" key="8">
    <source>
        <dbReference type="SAM" id="Phobius"/>
    </source>
</evidence>
<dbReference type="SUPFAM" id="SSF58104">
    <property type="entry name" value="Methyl-accepting chemotaxis protein (MCP) signaling domain"/>
    <property type="match status" value="1"/>
</dbReference>
<feature type="transmembrane region" description="Helical" evidence="8">
    <location>
        <begin position="27"/>
        <end position="50"/>
    </location>
</feature>
<dbReference type="Pfam" id="PF00672">
    <property type="entry name" value="HAMP"/>
    <property type="match status" value="1"/>
</dbReference>
<organism evidence="11 12">
    <name type="scientific">Streptohalobacillus salinus</name>
    <dbReference type="NCBI Taxonomy" id="621096"/>
    <lineage>
        <taxon>Bacteria</taxon>
        <taxon>Bacillati</taxon>
        <taxon>Bacillota</taxon>
        <taxon>Bacilli</taxon>
        <taxon>Bacillales</taxon>
        <taxon>Bacillaceae</taxon>
        <taxon>Streptohalobacillus</taxon>
    </lineage>
</organism>
<dbReference type="EMBL" id="QJJR01000004">
    <property type="protein sequence ID" value="PXW91684.1"/>
    <property type="molecule type" value="Genomic_DNA"/>
</dbReference>
<evidence type="ECO:0000256" key="6">
    <source>
        <dbReference type="PROSITE-ProRule" id="PRU00284"/>
    </source>
</evidence>
<gene>
    <name evidence="11" type="ORF">DES38_104116</name>
</gene>
<evidence type="ECO:0000256" key="1">
    <source>
        <dbReference type="ARBA" id="ARBA00004236"/>
    </source>
</evidence>
<protein>
    <submittedName>
        <fullName evidence="11">Methyl-accepting chemotaxis protein</fullName>
    </submittedName>
</protein>
<dbReference type="InterPro" id="IPR004089">
    <property type="entry name" value="MCPsignal_dom"/>
</dbReference>
<keyword evidence="7" id="KW-0175">Coiled coil</keyword>
<evidence type="ECO:0000256" key="7">
    <source>
        <dbReference type="SAM" id="Coils"/>
    </source>
</evidence>
<dbReference type="RefSeq" id="WP_110250985.1">
    <property type="nucleotide sequence ID" value="NZ_QJJR01000004.1"/>
</dbReference>
<dbReference type="GO" id="GO:0005886">
    <property type="term" value="C:plasma membrane"/>
    <property type="evidence" value="ECO:0007669"/>
    <property type="project" value="UniProtKB-SubCell"/>
</dbReference>
<name>A0A2V3WEV4_9BACI</name>
<evidence type="ECO:0000313" key="11">
    <source>
        <dbReference type="EMBL" id="PXW91684.1"/>
    </source>
</evidence>
<dbReference type="InterPro" id="IPR003660">
    <property type="entry name" value="HAMP_dom"/>
</dbReference>
<comment type="caution">
    <text evidence="11">The sequence shown here is derived from an EMBL/GenBank/DDBJ whole genome shotgun (WGS) entry which is preliminary data.</text>
</comment>
<evidence type="ECO:0000256" key="5">
    <source>
        <dbReference type="ARBA" id="ARBA00029447"/>
    </source>
</evidence>
<feature type="coiled-coil region" evidence="7">
    <location>
        <begin position="622"/>
        <end position="656"/>
    </location>
</feature>
<dbReference type="SMART" id="SM00304">
    <property type="entry name" value="HAMP"/>
    <property type="match status" value="1"/>
</dbReference>
<dbReference type="PANTHER" id="PTHR32089">
    <property type="entry name" value="METHYL-ACCEPTING CHEMOTAXIS PROTEIN MCPB"/>
    <property type="match status" value="1"/>
</dbReference>
<dbReference type="PANTHER" id="PTHR32089:SF112">
    <property type="entry name" value="LYSOZYME-LIKE PROTEIN-RELATED"/>
    <property type="match status" value="1"/>
</dbReference>
<evidence type="ECO:0000259" key="9">
    <source>
        <dbReference type="PROSITE" id="PS50111"/>
    </source>
</evidence>
<evidence type="ECO:0000256" key="2">
    <source>
        <dbReference type="ARBA" id="ARBA00022475"/>
    </source>
</evidence>
<keyword evidence="2" id="KW-1003">Cell membrane</keyword>
<dbReference type="Gene3D" id="1.10.8.500">
    <property type="entry name" value="HAMP domain in histidine kinase"/>
    <property type="match status" value="1"/>
</dbReference>
<sequence>MRKKIEKRKKTEKKHEKIQGMGIRQRLLISFGLISLLPLMIVGVFIFVFASNALEEEVSLKVEESAHLHMETIDRFIFERMNDIETLVQSHNLSSNNPSTSDVSFLVNSYTYFDRFEYVDADAISESASVDPSESMLSDIVYDQRLNDYVLNFYQEIGADQFLVGTMSISHIWQEVNAIVSETSTVELINREGEKLADTVSTASVTEEDSVATLDYDSPLYQSIETLDAQANGVFDLEASNGVDSLIGYSTSQGYGDYQGNDWILLVSESKAAILQSIETLQMILLSVAGITLVLVIIITYLIAQSIARQVKYLSNVASNVSKGDLTQSIQLKAKSEIKQLSDALIVMVKELNQMVTQSKAVSTTIDNQSSALKKRSEELSTGLEQVARTIHELAKGAESEAYYTTEMTEKTRDLEQAVTVIKEETNHLTTHADDVKKITTDGINQMTRSVSQMGAINTDVVESNTRMDALNLKTQAVEQLTTLINDISAQTNLLALNAAIEAARAGEAGKGFSVVADEIRKLAEQVSDSAVEIQTVVKEMTAESTLVKASLTETELEAEKGMAELKTMQGYFTKINEQIKQINQSVAVVDQKVDGIQGQTESIHSGIQDISAISEESLASIEETTAIIEQQKTSAQQLNEDADQLKIQAFELDQSMKSFEL</sequence>
<feature type="transmembrane region" description="Helical" evidence="8">
    <location>
        <begin position="283"/>
        <end position="304"/>
    </location>
</feature>
<proteinExistence type="inferred from homology"/>
<dbReference type="AlphaFoldDB" id="A0A2V3WEV4"/>
<comment type="similarity">
    <text evidence="5">Belongs to the methyl-accepting chemotaxis (MCP) protein family.</text>
</comment>
<evidence type="ECO:0000313" key="12">
    <source>
        <dbReference type="Proteomes" id="UP000247922"/>
    </source>
</evidence>
<evidence type="ECO:0000256" key="3">
    <source>
        <dbReference type="ARBA" id="ARBA00023136"/>
    </source>
</evidence>
<dbReference type="PROSITE" id="PS50111">
    <property type="entry name" value="CHEMOTAXIS_TRANSDUC_2"/>
    <property type="match status" value="1"/>
</dbReference>